<dbReference type="RefSeq" id="WP_078759550.1">
    <property type="nucleotide sequence ID" value="NZ_FUWS01000001.1"/>
</dbReference>
<dbReference type="OrthoDB" id="9778153at2"/>
<sequence>MSAVAELVGALFDDAALFPPGLAPMEVAVPAHRGYRHGPLAPFVGPFLVADTALPRLAPVLAGEDDAEPLRIGVTVPGGADAVGPAVSSAVALAGVRLVAVEAAVAPGDPPVAGTRRTVEALARHLPDGVTGYVEVPRAGDARASLAVVAEAGLRAKYRTGGVRADAFPAEEELAVFVRAAVDLAVPFKCTAGLHHAVRHTAADTGFQHHGFLNVLLAVHAALNGAPPERIAGVLAVRDGRRLAAEAGALGTSAARAIRAGFVSYGTCSVTEPLSDLADLGLLPRFSRV</sequence>
<dbReference type="EMBL" id="FUWS01000001">
    <property type="protein sequence ID" value="SJZ36021.1"/>
    <property type="molecule type" value="Genomic_DNA"/>
</dbReference>
<evidence type="ECO:0000313" key="1">
    <source>
        <dbReference type="EMBL" id="SJZ36021.1"/>
    </source>
</evidence>
<dbReference type="AlphaFoldDB" id="A0A1T4K0S8"/>
<keyword evidence="2" id="KW-1185">Reference proteome</keyword>
<organism evidence="1 2">
    <name type="scientific">Marinactinospora thermotolerans DSM 45154</name>
    <dbReference type="NCBI Taxonomy" id="1122192"/>
    <lineage>
        <taxon>Bacteria</taxon>
        <taxon>Bacillati</taxon>
        <taxon>Actinomycetota</taxon>
        <taxon>Actinomycetes</taxon>
        <taxon>Streptosporangiales</taxon>
        <taxon>Nocardiopsidaceae</taxon>
        <taxon>Marinactinospora</taxon>
    </lineage>
</organism>
<name>A0A1T4K0S8_9ACTN</name>
<gene>
    <name evidence="1" type="ORF">SAMN02745673_00100</name>
</gene>
<accession>A0A1T4K0S8</accession>
<proteinExistence type="predicted"/>
<protein>
    <submittedName>
        <fullName evidence="1">Uncharacterized protein</fullName>
    </submittedName>
</protein>
<dbReference type="Proteomes" id="UP000190637">
    <property type="component" value="Unassembled WGS sequence"/>
</dbReference>
<dbReference type="STRING" id="1122192.SAMN02745673_00100"/>
<reference evidence="1 2" key="1">
    <citation type="submission" date="2017-02" db="EMBL/GenBank/DDBJ databases">
        <authorList>
            <person name="Peterson S.W."/>
        </authorList>
    </citation>
    <scope>NUCLEOTIDE SEQUENCE [LARGE SCALE GENOMIC DNA]</scope>
    <source>
        <strain evidence="1 2">DSM 45154</strain>
    </source>
</reference>
<evidence type="ECO:0000313" key="2">
    <source>
        <dbReference type="Proteomes" id="UP000190637"/>
    </source>
</evidence>